<dbReference type="Proteomes" id="UP001652661">
    <property type="component" value="Chromosome 2R"/>
</dbReference>
<keyword evidence="11" id="KW-1185">Reference proteome</keyword>
<feature type="active site" description="Proton donor" evidence="4">
    <location>
        <position position="133"/>
    </location>
</feature>
<dbReference type="PRINTS" id="PR00072">
    <property type="entry name" value="MALOXRDTASE"/>
</dbReference>
<feature type="region of interest" description="Disordered" evidence="8">
    <location>
        <begin position="587"/>
        <end position="611"/>
    </location>
</feature>
<evidence type="ECO:0000313" key="11">
    <source>
        <dbReference type="Proteomes" id="UP001652661"/>
    </source>
</evidence>
<proteinExistence type="inferred from homology"/>
<evidence type="ECO:0000256" key="1">
    <source>
        <dbReference type="ARBA" id="ARBA00001936"/>
    </source>
</evidence>
<dbReference type="PANTHER" id="PTHR23406:SF90">
    <property type="entry name" value="MALIC ENZYME-RELATED"/>
    <property type="match status" value="1"/>
</dbReference>
<dbReference type="GO" id="GO:0005739">
    <property type="term" value="C:mitochondrion"/>
    <property type="evidence" value="ECO:0007669"/>
    <property type="project" value="TreeGrafter"/>
</dbReference>
<evidence type="ECO:0000256" key="4">
    <source>
        <dbReference type="PIRSR" id="PIRSR000106-1"/>
    </source>
</evidence>
<comment type="cofactor">
    <cofactor evidence="1">
        <name>Mn(2+)</name>
        <dbReference type="ChEBI" id="CHEBI:29035"/>
    </cofactor>
</comment>
<evidence type="ECO:0000259" key="9">
    <source>
        <dbReference type="SMART" id="SM00919"/>
    </source>
</evidence>
<feature type="binding site" evidence="6">
    <location>
        <position position="278"/>
    </location>
    <ligand>
        <name>a divalent metal cation</name>
        <dbReference type="ChEBI" id="CHEBI:60240"/>
    </ligand>
</feature>
<feature type="domain" description="Malic enzyme NAD-binding" evidence="9">
    <location>
        <begin position="302"/>
        <end position="553"/>
    </location>
</feature>
<dbReference type="NCBIfam" id="NF010052">
    <property type="entry name" value="PRK13529.1"/>
    <property type="match status" value="1"/>
</dbReference>
<evidence type="ECO:0000256" key="6">
    <source>
        <dbReference type="PIRSR" id="PIRSR000106-3"/>
    </source>
</evidence>
<evidence type="ECO:0000256" key="8">
    <source>
        <dbReference type="SAM" id="MobiDB-lite"/>
    </source>
</evidence>
<feature type="binding site" evidence="6">
    <location>
        <position position="277"/>
    </location>
    <ligand>
        <name>a divalent metal cation</name>
        <dbReference type="ChEBI" id="CHEBI:60240"/>
    </ligand>
</feature>
<accession>A0A6P4IPH0</accession>
<dbReference type="RefSeq" id="XP_017024726.1">
    <property type="nucleotide sequence ID" value="XM_017169237.3"/>
</dbReference>
<comment type="similarity">
    <text evidence="2 7">Belongs to the malic enzymes family.</text>
</comment>
<dbReference type="SUPFAM" id="SSF53223">
    <property type="entry name" value="Aminoacid dehydrogenase-like, N-terminal domain"/>
    <property type="match status" value="1"/>
</dbReference>
<dbReference type="GO" id="GO:0006108">
    <property type="term" value="P:malate metabolic process"/>
    <property type="evidence" value="ECO:0007669"/>
    <property type="project" value="TreeGrafter"/>
</dbReference>
<dbReference type="GO" id="GO:0046872">
    <property type="term" value="F:metal ion binding"/>
    <property type="evidence" value="ECO:0007669"/>
    <property type="project" value="UniProtKB-KW"/>
</dbReference>
<feature type="active site" description="Proton acceptor" evidence="4">
    <location>
        <position position="205"/>
    </location>
</feature>
<dbReference type="Pfam" id="PF00390">
    <property type="entry name" value="malic"/>
    <property type="match status" value="1"/>
</dbReference>
<feature type="domain" description="Malic enzyme N-terminal" evidence="10">
    <location>
        <begin position="110"/>
        <end position="292"/>
    </location>
</feature>
<evidence type="ECO:0000256" key="7">
    <source>
        <dbReference type="RuleBase" id="RU003426"/>
    </source>
</evidence>
<dbReference type="PIRSF" id="PIRSF000106">
    <property type="entry name" value="ME"/>
    <property type="match status" value="1"/>
</dbReference>
<dbReference type="AlphaFoldDB" id="A0A6P4IPH0"/>
<dbReference type="InterPro" id="IPR015884">
    <property type="entry name" value="Malic_enzyme_CS"/>
</dbReference>
<dbReference type="OrthoDB" id="5365701at2759"/>
<feature type="region of interest" description="Disordered" evidence="8">
    <location>
        <begin position="19"/>
        <end position="39"/>
    </location>
</feature>
<dbReference type="Gene3D" id="3.40.50.10380">
    <property type="entry name" value="Malic enzyme, N-terminal domain"/>
    <property type="match status" value="1"/>
</dbReference>
<evidence type="ECO:0000256" key="3">
    <source>
        <dbReference type="ARBA" id="ARBA00022723"/>
    </source>
</evidence>
<feature type="binding site" evidence="5">
    <location>
        <position position="484"/>
    </location>
    <ligand>
        <name>(S)-malate</name>
        <dbReference type="ChEBI" id="CHEBI:15589"/>
    </ligand>
</feature>
<feature type="binding site" evidence="6">
    <location>
        <position position="301"/>
    </location>
    <ligand>
        <name>a divalent metal cation</name>
        <dbReference type="ChEBI" id="CHEBI:60240"/>
    </ligand>
</feature>
<evidence type="ECO:0000256" key="5">
    <source>
        <dbReference type="PIRSR" id="PIRSR000106-2"/>
    </source>
</evidence>
<dbReference type="SMART" id="SM01274">
    <property type="entry name" value="malic"/>
    <property type="match status" value="1"/>
</dbReference>
<dbReference type="GO" id="GO:0051287">
    <property type="term" value="F:NAD binding"/>
    <property type="evidence" value="ECO:0007669"/>
    <property type="project" value="InterPro"/>
</dbReference>
<dbReference type="InterPro" id="IPR046346">
    <property type="entry name" value="Aminoacid_DH-like_N_sf"/>
</dbReference>
<comment type="cofactor">
    <cofactor evidence="6">
        <name>Mg(2+)</name>
        <dbReference type="ChEBI" id="CHEBI:18420"/>
    </cofactor>
    <cofactor evidence="6">
        <name>Mn(2+)</name>
        <dbReference type="ChEBI" id="CHEBI:29035"/>
    </cofactor>
    <text evidence="6">Divalent metal cations. Prefers magnesium or manganese.</text>
</comment>
<dbReference type="InterPro" id="IPR001891">
    <property type="entry name" value="Malic_OxRdtase"/>
</dbReference>
<dbReference type="CDD" id="cd05312">
    <property type="entry name" value="NAD_bind_1_malic_enz"/>
    <property type="match status" value="1"/>
</dbReference>
<evidence type="ECO:0000313" key="12">
    <source>
        <dbReference type="RefSeq" id="XP_017024726.1"/>
    </source>
</evidence>
<evidence type="ECO:0000259" key="10">
    <source>
        <dbReference type="SMART" id="SM01274"/>
    </source>
</evidence>
<organism evidence="11 12">
    <name type="scientific">Drosophila kikkawai</name>
    <name type="common">Fruit fly</name>
    <dbReference type="NCBI Taxonomy" id="30033"/>
    <lineage>
        <taxon>Eukaryota</taxon>
        <taxon>Metazoa</taxon>
        <taxon>Ecdysozoa</taxon>
        <taxon>Arthropoda</taxon>
        <taxon>Hexapoda</taxon>
        <taxon>Insecta</taxon>
        <taxon>Pterygota</taxon>
        <taxon>Neoptera</taxon>
        <taxon>Endopterygota</taxon>
        <taxon>Diptera</taxon>
        <taxon>Brachycera</taxon>
        <taxon>Muscomorpha</taxon>
        <taxon>Ephydroidea</taxon>
        <taxon>Drosophilidae</taxon>
        <taxon>Drosophila</taxon>
        <taxon>Sophophora</taxon>
    </lineage>
</organism>
<dbReference type="InterPro" id="IPR012301">
    <property type="entry name" value="Malic_N_dom"/>
</dbReference>
<evidence type="ECO:0000256" key="2">
    <source>
        <dbReference type="ARBA" id="ARBA00008785"/>
    </source>
</evidence>
<dbReference type="InterPro" id="IPR036291">
    <property type="entry name" value="NAD(P)-bd_dom_sf"/>
</dbReference>
<sequence length="611" mass="68798">MSFFRTLNWGFNRLTTMAKTPQRKSEPSLEQHQQRQSSTHDTIRMPLDIVFSAKHNKALAFTLEERQRLNIHGLLPASVRSCRDQMYAIETNFHSFKTNVEKYRYLRTMRQSNERMYFQFVCDHIAMVLPIIYTPTVGVACTLYGMLYREITGLYITKHDRGHMKQVLSNWPKCKEIWAICVTDGERILGLGDLGANGMGIAIGKMDLYTALACIPPCKLMPICLDVGTENPVLHEDPLYIGLREKRLKGQEYDDFIDEFMQSVVETFGQRTLIHFEDFSTPNAFKFLKKYRNSYCAFNDDIQGTAAVGVAGLLGIQRITKKPLEEHVILFVGAGSAAMGICGLLKKELMSRGLSEQEITKNIYICDQEGLITKERKNVTDDIKPFAKDMQPIKSLEEVVDKFKPSIIMGATSAAGIFTEKIIRSMAANHERPGIFAFSNPTNKSECTAEQAYKFSEGRAIYSAGSPFPPVEFNGKRLTPGQANNCLAFPGVVLGVLTALPRTIPDEIYLVAAHELSKFPSDKDLENGNIYPMVEQAKDVACKIAYEVAKYIFDKGLSQTSPPPKDLCELLLSNTYELEHGSSLAETWSYPNVKPNPSPDEQKKKLPEKKK</sequence>
<feature type="binding site" evidence="5">
    <location>
        <position position="440"/>
    </location>
    <ligand>
        <name>(S)-malate</name>
        <dbReference type="ChEBI" id="CHEBI:15589"/>
    </ligand>
</feature>
<dbReference type="GO" id="GO:0004473">
    <property type="term" value="F:malate dehydrogenase (decarboxylating) (NADP+) activity"/>
    <property type="evidence" value="ECO:0007669"/>
    <property type="project" value="TreeGrafter"/>
</dbReference>
<protein>
    <recommendedName>
        <fullName evidence="7">Malic enzyme</fullName>
    </recommendedName>
</protein>
<reference evidence="11" key="1">
    <citation type="submission" date="2025-05" db="UniProtKB">
        <authorList>
            <consortium name="RefSeq"/>
        </authorList>
    </citation>
    <scope>NUCLEOTIDE SEQUENCE [LARGE SCALE GENOMIC DNA]</scope>
    <source>
        <strain evidence="11">14028-0561.14</strain>
    </source>
</reference>
<dbReference type="InterPro" id="IPR037062">
    <property type="entry name" value="Malic_N_dom_sf"/>
</dbReference>
<dbReference type="PROSITE" id="PS00331">
    <property type="entry name" value="MALIC_ENZYMES"/>
    <property type="match status" value="1"/>
</dbReference>
<dbReference type="OMA" id="AETWAYP"/>
<feature type="binding site" evidence="5">
    <location>
        <position position="187"/>
    </location>
    <ligand>
        <name>(S)-malate</name>
        <dbReference type="ChEBI" id="CHEBI:15589"/>
    </ligand>
</feature>
<dbReference type="PANTHER" id="PTHR23406">
    <property type="entry name" value="MALIC ENZYME-RELATED"/>
    <property type="match status" value="1"/>
</dbReference>
<reference evidence="12" key="2">
    <citation type="submission" date="2025-08" db="UniProtKB">
        <authorList>
            <consortium name="RefSeq"/>
        </authorList>
    </citation>
    <scope>IDENTIFICATION</scope>
    <source>
        <strain evidence="12">14028-0561.14</strain>
        <tissue evidence="12">Whole fly</tissue>
    </source>
</reference>
<dbReference type="Gene3D" id="3.40.50.720">
    <property type="entry name" value="NAD(P)-binding Rossmann-like Domain"/>
    <property type="match status" value="1"/>
</dbReference>
<dbReference type="SUPFAM" id="SSF51735">
    <property type="entry name" value="NAD(P)-binding Rossmann-fold domains"/>
    <property type="match status" value="1"/>
</dbReference>
<dbReference type="SMART" id="SM00919">
    <property type="entry name" value="Malic_M"/>
    <property type="match status" value="1"/>
</dbReference>
<keyword evidence="7" id="KW-0560">Oxidoreductase</keyword>
<dbReference type="InterPro" id="IPR012302">
    <property type="entry name" value="Malic_NAD-bd"/>
</dbReference>
<gene>
    <name evidence="12" type="primary">Menl-1</name>
</gene>
<name>A0A6P4IPH0_DROKI</name>
<feature type="compositionally biased region" description="Basic and acidic residues" evidence="8">
    <location>
        <begin position="23"/>
        <end position="33"/>
    </location>
</feature>
<dbReference type="Pfam" id="PF03949">
    <property type="entry name" value="Malic_M"/>
    <property type="match status" value="1"/>
</dbReference>
<keyword evidence="3 6" id="KW-0479">Metal-binding</keyword>